<gene>
    <name evidence="2" type="ordered locus">Oweho_1033</name>
</gene>
<evidence type="ECO:0000313" key="3">
    <source>
        <dbReference type="Proteomes" id="UP000005631"/>
    </source>
</evidence>
<dbReference type="EMBL" id="CP003156">
    <property type="protein sequence ID" value="AEV32042.1"/>
    <property type="molecule type" value="Genomic_DNA"/>
</dbReference>
<dbReference type="RefSeq" id="WP_014201402.1">
    <property type="nucleotide sequence ID" value="NC_016599.1"/>
</dbReference>
<protein>
    <recommendedName>
        <fullName evidence="4">Lipocalin-like domain-containing protein</fullName>
    </recommendedName>
</protein>
<dbReference type="OrthoDB" id="826659at2"/>
<dbReference type="eggNOG" id="ENOG5032UG7">
    <property type="taxonomic scope" value="Bacteria"/>
</dbReference>
<evidence type="ECO:0008006" key="4">
    <source>
        <dbReference type="Google" id="ProtNLM"/>
    </source>
</evidence>
<dbReference type="AlphaFoldDB" id="G8R410"/>
<name>G8R410_OWEHD</name>
<accession>G8R410</accession>
<evidence type="ECO:0000256" key="1">
    <source>
        <dbReference type="SAM" id="SignalP"/>
    </source>
</evidence>
<reference evidence="2 3" key="1">
    <citation type="journal article" date="2012" name="Stand. Genomic Sci.">
        <title>Genome sequence of the orange-pigmented seawater bacterium Owenweeksia hongkongensis type strain (UST20020801(T)).</title>
        <authorList>
            <person name="Riedel T."/>
            <person name="Held B."/>
            <person name="Nolan M."/>
            <person name="Lucas S."/>
            <person name="Lapidus A."/>
            <person name="Tice H."/>
            <person name="Del Rio T.G."/>
            <person name="Cheng J.F."/>
            <person name="Han C."/>
            <person name="Tapia R."/>
            <person name="Goodwin L.A."/>
            <person name="Pitluck S."/>
            <person name="Liolios K."/>
            <person name="Mavromatis K."/>
            <person name="Pagani I."/>
            <person name="Ivanova N."/>
            <person name="Mikhailova N."/>
            <person name="Pati A."/>
            <person name="Chen A."/>
            <person name="Palaniappan K."/>
            <person name="Rohde M."/>
            <person name="Tindall B.J."/>
            <person name="Detter J.C."/>
            <person name="Goker M."/>
            <person name="Woyke T."/>
            <person name="Bristow J."/>
            <person name="Eisen J.A."/>
            <person name="Markowitz V."/>
            <person name="Hugenholtz P."/>
            <person name="Klenk H.P."/>
            <person name="Kyrpides N.C."/>
        </authorList>
    </citation>
    <scope>NUCLEOTIDE SEQUENCE</scope>
    <source>
        <strain evidence="3">DSM 17368 / JCM 12287 / NRRL B-23963</strain>
    </source>
</reference>
<proteinExistence type="predicted"/>
<keyword evidence="1" id="KW-0732">Signal</keyword>
<feature type="signal peptide" evidence="1">
    <location>
        <begin position="1"/>
        <end position="24"/>
    </location>
</feature>
<dbReference type="Proteomes" id="UP000005631">
    <property type="component" value="Chromosome"/>
</dbReference>
<evidence type="ECO:0000313" key="2">
    <source>
        <dbReference type="EMBL" id="AEV32042.1"/>
    </source>
</evidence>
<dbReference type="PROSITE" id="PS51257">
    <property type="entry name" value="PROKAR_LIPOPROTEIN"/>
    <property type="match status" value="1"/>
</dbReference>
<organism evidence="2 3">
    <name type="scientific">Owenweeksia hongkongensis (strain DSM 17368 / CIP 108786 / JCM 12287 / NRRL B-23963 / UST20020801)</name>
    <dbReference type="NCBI Taxonomy" id="926562"/>
    <lineage>
        <taxon>Bacteria</taxon>
        <taxon>Pseudomonadati</taxon>
        <taxon>Bacteroidota</taxon>
        <taxon>Flavobacteriia</taxon>
        <taxon>Flavobacteriales</taxon>
        <taxon>Owenweeksiaceae</taxon>
        <taxon>Owenweeksia</taxon>
    </lineage>
</organism>
<dbReference type="HOGENOM" id="CLU_143402_0_0_10"/>
<feature type="chain" id="PRO_5003514264" description="Lipocalin-like domain-containing protein" evidence="1">
    <location>
        <begin position="25"/>
        <end position="157"/>
    </location>
</feature>
<keyword evidence="3" id="KW-1185">Reference proteome</keyword>
<sequence length="157" mass="17668">MQKPLFKTVFFTFCIALFSLLSCSDDKEDDNPSGDENAAQSIQNNIQEGTWKVSRFIDSGDDETSDYDGYNFTFGRDGVLTVTNGTQSYSGNWSITFSSNNDDSPYDLDFNIIFNLANDFEDLDDDWDIKAYSTTKLELFDVSGGSGDTDYLTFEKN</sequence>
<dbReference type="KEGG" id="oho:Oweho_1033"/>